<dbReference type="Pfam" id="PF09445">
    <property type="entry name" value="Methyltransf_15"/>
    <property type="match status" value="1"/>
</dbReference>
<evidence type="ECO:0000256" key="7">
    <source>
        <dbReference type="ARBA" id="ARBA00049790"/>
    </source>
</evidence>
<comment type="catalytic activity">
    <reaction evidence="4">
        <text>a 5'-end (N(7)-methyl 5'-triphosphoguanosine)-ribonucleoside in snoRNA + S-adenosyl-L-methionine = a 5'-end (N(2),N(7)-dimethyl 5'-triphosphoguanosine)-ribonucleoside in snoRNA + S-adenosyl-L-homocysteine + H(+)</text>
        <dbReference type="Rhea" id="RHEA:78475"/>
        <dbReference type="Rhea" id="RHEA-COMP:19086"/>
        <dbReference type="Rhea" id="RHEA-COMP:19088"/>
        <dbReference type="ChEBI" id="CHEBI:15378"/>
        <dbReference type="ChEBI" id="CHEBI:57856"/>
        <dbReference type="ChEBI" id="CHEBI:59789"/>
        <dbReference type="ChEBI" id="CHEBI:156461"/>
        <dbReference type="ChEBI" id="CHEBI:172880"/>
    </reaction>
    <physiologicalReaction direction="left-to-right" evidence="4">
        <dbReference type="Rhea" id="RHEA:78476"/>
    </physiologicalReaction>
</comment>
<keyword evidence="9" id="KW-1185">Reference proteome</keyword>
<dbReference type="CDD" id="cd00201">
    <property type="entry name" value="WW"/>
    <property type="match status" value="1"/>
</dbReference>
<dbReference type="Proteomes" id="UP001515500">
    <property type="component" value="Chromosome 6"/>
</dbReference>
<evidence type="ECO:0000256" key="3">
    <source>
        <dbReference type="ARBA" id="ARBA00047418"/>
    </source>
</evidence>
<protein>
    <recommendedName>
        <fullName evidence="1">Trimethylguanosine synthase</fullName>
    </recommendedName>
    <alternativeName>
        <fullName evidence="7">Cap-specific guanine-N(2) methyltransferase</fullName>
    </alternativeName>
</protein>
<comment type="similarity">
    <text evidence="2">Belongs to the methyltransferase superfamily. Trimethylguanosine synthase family.</text>
</comment>
<proteinExistence type="inferred from homology"/>
<dbReference type="InterPro" id="IPR036020">
    <property type="entry name" value="WW_dom_sf"/>
</dbReference>
<evidence type="ECO:0000313" key="9">
    <source>
        <dbReference type="Proteomes" id="UP001515500"/>
    </source>
</evidence>
<dbReference type="FunFam" id="3.40.50.150:FF:000305">
    <property type="entry name" value="S-adenosyl-L-methionine-dependent methyltransferase superfamily protein"/>
    <property type="match status" value="1"/>
</dbReference>
<comment type="catalytic activity">
    <reaction evidence="6">
        <text>a 5'-end (N(7)-methyl 5'-triphosphoguanosine)-ribonucleoside in snRNA + S-adenosyl-L-methionine = a 5'-end (N(2),N(7)-dimethyl 5'-triphosphoguanosine)-ribonucleoside in snRNA + S-adenosyl-L-homocysteine + H(+)</text>
        <dbReference type="Rhea" id="RHEA:78471"/>
        <dbReference type="Rhea" id="RHEA-COMP:19085"/>
        <dbReference type="Rhea" id="RHEA-COMP:19087"/>
        <dbReference type="ChEBI" id="CHEBI:15378"/>
        <dbReference type="ChEBI" id="CHEBI:57856"/>
        <dbReference type="ChEBI" id="CHEBI:59789"/>
        <dbReference type="ChEBI" id="CHEBI:156461"/>
        <dbReference type="ChEBI" id="CHEBI:172880"/>
    </reaction>
    <physiologicalReaction direction="left-to-right" evidence="6">
        <dbReference type="Rhea" id="RHEA:78472"/>
    </physiologicalReaction>
</comment>
<dbReference type="InterPro" id="IPR001202">
    <property type="entry name" value="WW_dom"/>
</dbReference>
<dbReference type="AlphaFoldDB" id="A0AB40BJC9"/>
<dbReference type="RefSeq" id="XP_039127145.1">
    <property type="nucleotide sequence ID" value="XM_039271211.1"/>
</dbReference>
<evidence type="ECO:0000256" key="1">
    <source>
        <dbReference type="ARBA" id="ARBA00018517"/>
    </source>
</evidence>
<comment type="catalytic activity">
    <reaction evidence="3">
        <text>a 5'-end (N(2),N(7)-dimethyl 5'-triphosphoguanosine)-ribonucleoside in snoRNA + S-adenosyl-L-methionine = a 5'-end (N(2),N(2),N(7)-trimethyl 5'-triphosphoguanosine)-ribonucleoside in snoRNA + S-adenosyl-L-homocysteine + H(+)</text>
        <dbReference type="Rhea" id="RHEA:78507"/>
        <dbReference type="Rhea" id="RHEA-COMP:19088"/>
        <dbReference type="Rhea" id="RHEA-COMP:19090"/>
        <dbReference type="ChEBI" id="CHEBI:15378"/>
        <dbReference type="ChEBI" id="CHEBI:57856"/>
        <dbReference type="ChEBI" id="CHEBI:59789"/>
        <dbReference type="ChEBI" id="CHEBI:167623"/>
        <dbReference type="ChEBI" id="CHEBI:172880"/>
    </reaction>
    <physiologicalReaction direction="left-to-right" evidence="3">
        <dbReference type="Rhea" id="RHEA:78508"/>
    </physiologicalReaction>
</comment>
<evidence type="ECO:0000313" key="10">
    <source>
        <dbReference type="RefSeq" id="XP_039127145.1"/>
    </source>
</evidence>
<sequence length="755" mass="84123">MAATESGDETPAIRALGSLFKTRDYYLWDDAVVDTSVSCEGFADRYKDCCRNLDAKSQIGPITNEYPTSEDLELAQEREALGLPLAFSTAKEKRNLTTRRKRHGAQTYGKSVSVSKDIENKVSEPFGINESEEVALTRVFHDRTNNNEYILLKEGENDAICFGIDVKHVGEVACSDRELSSVSTVVLDKFEKQRFFVDVTDLRVNNTIDKELTLDGVELGKNIETLECHLSVGIDDCPEMILEDAVLGLHLERESSNKGNESGCSEVSCVSYNGTCVETDCVDTKYSKPFHNSPSRDLDEYRDQECPDNSVCYEFGDWKVAWDTFYMRYYFYNCQTQESTWSPPEGLEFAFSSGSTSNSNDMTVCAAEDDNNLGCACDTLCYHGASSCRTGKLQENICGTEDLGHSSAEVLFGLNETSLTSGFKGNQVTANYETNLDRLAMKICEKQGPCCFSGADCSVKDELDASQCMAKEENDTCVKFQDVHDVLLQHAVNNSLSANNEDGEFHCPEIFISMTDGETLIQSATMRRKKKLRKRQSTLTMEGDVGDFPANVAKYWCQRYLLFSQFDDGIKMDEEGWFSVTPESIARHHASRCGNGTVVDCFAGVGGNSIQFAFKSNHVIAIDIDSQRIDYAQHNAAIYGVSDKIDFINADFFQIAHCLKGDSVFLSPPWGGPDYAKVQKYDMETMLKPHTGSFLFKIASKMAPKVVMFLPRNVDLNQLAELALSATPPWSLEVERNFLNGKLKAITAYFENTAK</sequence>
<reference evidence="10" key="1">
    <citation type="submission" date="2025-08" db="UniProtKB">
        <authorList>
            <consortium name="RefSeq"/>
        </authorList>
    </citation>
    <scope>IDENTIFICATION</scope>
</reference>
<evidence type="ECO:0000256" key="6">
    <source>
        <dbReference type="ARBA" id="ARBA00049075"/>
    </source>
</evidence>
<dbReference type="PANTHER" id="PTHR14741">
    <property type="entry name" value="S-ADENOSYLMETHIONINE-DEPENDENT METHYLTRANSFERASE RELATED"/>
    <property type="match status" value="1"/>
</dbReference>
<evidence type="ECO:0000259" key="8">
    <source>
        <dbReference type="PROSITE" id="PS50020"/>
    </source>
</evidence>
<dbReference type="CDD" id="cd02440">
    <property type="entry name" value="AdoMet_MTases"/>
    <property type="match status" value="1"/>
</dbReference>
<dbReference type="PROSITE" id="PS50020">
    <property type="entry name" value="WW_DOMAIN_2"/>
    <property type="match status" value="1"/>
</dbReference>
<dbReference type="GO" id="GO:0071164">
    <property type="term" value="F:RNA cap trimethylguanosine synthase activity"/>
    <property type="evidence" value="ECO:0007669"/>
    <property type="project" value="TreeGrafter"/>
</dbReference>
<organism evidence="9 10">
    <name type="scientific">Dioscorea cayennensis subsp. rotundata</name>
    <name type="common">White Guinea yam</name>
    <name type="synonym">Dioscorea rotundata</name>
    <dbReference type="NCBI Taxonomy" id="55577"/>
    <lineage>
        <taxon>Eukaryota</taxon>
        <taxon>Viridiplantae</taxon>
        <taxon>Streptophyta</taxon>
        <taxon>Embryophyta</taxon>
        <taxon>Tracheophyta</taxon>
        <taxon>Spermatophyta</taxon>
        <taxon>Magnoliopsida</taxon>
        <taxon>Liliopsida</taxon>
        <taxon>Dioscoreales</taxon>
        <taxon>Dioscoreaceae</taxon>
        <taxon>Dioscorea</taxon>
    </lineage>
</organism>
<dbReference type="Pfam" id="PF00397">
    <property type="entry name" value="WW"/>
    <property type="match status" value="1"/>
</dbReference>
<gene>
    <name evidence="10" type="primary">LOC120263353</name>
</gene>
<dbReference type="SUPFAM" id="SSF53335">
    <property type="entry name" value="S-adenosyl-L-methionine-dependent methyltransferases"/>
    <property type="match status" value="1"/>
</dbReference>
<name>A0AB40BJC9_DIOCR</name>
<dbReference type="PROSITE" id="PS01159">
    <property type="entry name" value="WW_DOMAIN_1"/>
    <property type="match status" value="1"/>
</dbReference>
<dbReference type="Gene3D" id="3.40.50.150">
    <property type="entry name" value="Vaccinia Virus protein VP39"/>
    <property type="match status" value="1"/>
</dbReference>
<evidence type="ECO:0000256" key="5">
    <source>
        <dbReference type="ARBA" id="ARBA00048763"/>
    </source>
</evidence>
<evidence type="ECO:0000256" key="2">
    <source>
        <dbReference type="ARBA" id="ARBA00025783"/>
    </source>
</evidence>
<dbReference type="PANTHER" id="PTHR14741:SF32">
    <property type="entry name" value="TRIMETHYLGUANOSINE SYNTHASE"/>
    <property type="match status" value="1"/>
</dbReference>
<dbReference type="GeneID" id="120263353"/>
<comment type="catalytic activity">
    <reaction evidence="5">
        <text>a 5'-end (N(2),N(7)-dimethyl 5'-triphosphoguanosine)-ribonucleoside in snRNA + S-adenosyl-L-methionine = a 5'-end (N(2),N(2),N(7)-trimethyl 5'-triphosphoguanosine)-ribonucleoside in snRNA + S-adenosyl-L-homocysteine + H(+)</text>
        <dbReference type="Rhea" id="RHEA:78479"/>
        <dbReference type="Rhea" id="RHEA-COMP:19087"/>
        <dbReference type="Rhea" id="RHEA-COMP:19089"/>
        <dbReference type="ChEBI" id="CHEBI:15378"/>
        <dbReference type="ChEBI" id="CHEBI:57856"/>
        <dbReference type="ChEBI" id="CHEBI:59789"/>
        <dbReference type="ChEBI" id="CHEBI:167623"/>
        <dbReference type="ChEBI" id="CHEBI:172880"/>
    </reaction>
    <physiologicalReaction direction="left-to-right" evidence="5">
        <dbReference type="Rhea" id="RHEA:78480"/>
    </physiologicalReaction>
</comment>
<accession>A0AB40BJC9</accession>
<dbReference type="SUPFAM" id="SSF51045">
    <property type="entry name" value="WW domain"/>
    <property type="match status" value="1"/>
</dbReference>
<dbReference type="GO" id="GO:0005634">
    <property type="term" value="C:nucleus"/>
    <property type="evidence" value="ECO:0007669"/>
    <property type="project" value="TreeGrafter"/>
</dbReference>
<dbReference type="Gene3D" id="2.20.70.10">
    <property type="match status" value="1"/>
</dbReference>
<feature type="domain" description="WW" evidence="8">
    <location>
        <begin position="318"/>
        <end position="346"/>
    </location>
</feature>
<dbReference type="InterPro" id="IPR019012">
    <property type="entry name" value="RNA_cap_Gua-N2-MeTrfase"/>
</dbReference>
<dbReference type="InterPro" id="IPR029063">
    <property type="entry name" value="SAM-dependent_MTases_sf"/>
</dbReference>
<evidence type="ECO:0000256" key="4">
    <source>
        <dbReference type="ARBA" id="ARBA00048740"/>
    </source>
</evidence>